<proteinExistence type="inferred from homology"/>
<dbReference type="InterPro" id="IPR011034">
    <property type="entry name" value="Formyl_transferase-like_C_sf"/>
</dbReference>
<dbReference type="InterPro" id="IPR005794">
    <property type="entry name" value="Fmt"/>
</dbReference>
<dbReference type="SUPFAM" id="SSF50486">
    <property type="entry name" value="FMT C-terminal domain-like"/>
    <property type="match status" value="1"/>
</dbReference>
<dbReference type="InterPro" id="IPR041711">
    <property type="entry name" value="Met-tRNA-FMT_N"/>
</dbReference>
<dbReference type="SUPFAM" id="SSF53328">
    <property type="entry name" value="Formyltransferase"/>
    <property type="match status" value="1"/>
</dbReference>
<dbReference type="InterPro" id="IPR044135">
    <property type="entry name" value="Met-tRNA-FMT_C"/>
</dbReference>
<name>A0A1F5XZR3_9BACT</name>
<evidence type="ECO:0000256" key="4">
    <source>
        <dbReference type="ARBA" id="ARBA00022917"/>
    </source>
</evidence>
<evidence type="ECO:0000256" key="2">
    <source>
        <dbReference type="ARBA" id="ARBA00012261"/>
    </source>
</evidence>
<keyword evidence="4" id="KW-0648">Protein biosynthesis</keyword>
<protein>
    <recommendedName>
        <fullName evidence="2">methionyl-tRNA formyltransferase</fullName>
        <ecNumber evidence="2">2.1.2.9</ecNumber>
    </recommendedName>
</protein>
<sequence length="262" mass="29138">MKIVFFGNPKFAPFYLAALNGAGHEIVGIEGAPDLGVIAYYGKIIPRKTLEIPKHGFINIHPSLLPRYRGPSPVRTAILAGDKITGVTIHITVPKVDAGPIIAQKEFPINPEDNYEALEEKLFREAAGMLPRAIEDWLSGKIILKEQDESKATYTKIIKTEDGHINWGRTPEEILRQIRALSPNPGVFTFFEKKRLLILKAKTEIYPNEKSPGEVIKTSAGFKISCKNGFLIPLRVKLEGKKETAPEAFLHGHRDIIGKILT</sequence>
<evidence type="ECO:0000313" key="8">
    <source>
        <dbReference type="Proteomes" id="UP000178894"/>
    </source>
</evidence>
<dbReference type="Gene3D" id="3.40.50.12230">
    <property type="match status" value="1"/>
</dbReference>
<dbReference type="InterPro" id="IPR002376">
    <property type="entry name" value="Formyl_transf_N"/>
</dbReference>
<keyword evidence="3 7" id="KW-0808">Transferase</keyword>
<dbReference type="EC" id="2.1.2.9" evidence="2"/>
<dbReference type="PANTHER" id="PTHR11138">
    <property type="entry name" value="METHIONYL-TRNA FORMYLTRANSFERASE"/>
    <property type="match status" value="1"/>
</dbReference>
<accession>A0A1F5XZR3</accession>
<dbReference type="PANTHER" id="PTHR11138:SF5">
    <property type="entry name" value="METHIONYL-TRNA FORMYLTRANSFERASE, MITOCHONDRIAL"/>
    <property type="match status" value="1"/>
</dbReference>
<comment type="caution">
    <text evidence="7">The sequence shown here is derived from an EMBL/GenBank/DDBJ whole genome shotgun (WGS) entry which is preliminary data.</text>
</comment>
<dbReference type="AlphaFoldDB" id="A0A1F5XZR3"/>
<dbReference type="InterPro" id="IPR036477">
    <property type="entry name" value="Formyl_transf_N_sf"/>
</dbReference>
<feature type="domain" description="Formyl transferase N-terminal" evidence="5">
    <location>
        <begin position="32"/>
        <end position="134"/>
    </location>
</feature>
<dbReference type="Pfam" id="PF00551">
    <property type="entry name" value="Formyl_trans_N"/>
    <property type="match status" value="1"/>
</dbReference>
<evidence type="ECO:0000259" key="6">
    <source>
        <dbReference type="Pfam" id="PF02911"/>
    </source>
</evidence>
<dbReference type="EMBL" id="MFIQ01000018">
    <property type="protein sequence ID" value="OGF93408.1"/>
    <property type="molecule type" value="Genomic_DNA"/>
</dbReference>
<dbReference type="CDD" id="cd08704">
    <property type="entry name" value="Met_tRNA_FMT_C"/>
    <property type="match status" value="1"/>
</dbReference>
<evidence type="ECO:0000259" key="5">
    <source>
        <dbReference type="Pfam" id="PF00551"/>
    </source>
</evidence>
<evidence type="ECO:0000256" key="1">
    <source>
        <dbReference type="ARBA" id="ARBA00010699"/>
    </source>
</evidence>
<dbReference type="NCBIfam" id="TIGR00460">
    <property type="entry name" value="fmt"/>
    <property type="match status" value="1"/>
</dbReference>
<dbReference type="Proteomes" id="UP000178894">
    <property type="component" value="Unassembled WGS sequence"/>
</dbReference>
<feature type="domain" description="Formyl transferase C-terminal" evidence="6">
    <location>
        <begin position="158"/>
        <end position="254"/>
    </location>
</feature>
<dbReference type="GO" id="GO:0004479">
    <property type="term" value="F:methionyl-tRNA formyltransferase activity"/>
    <property type="evidence" value="ECO:0007669"/>
    <property type="project" value="UniProtKB-EC"/>
</dbReference>
<dbReference type="Pfam" id="PF02911">
    <property type="entry name" value="Formyl_trans_C"/>
    <property type="match status" value="1"/>
</dbReference>
<evidence type="ECO:0000313" key="7">
    <source>
        <dbReference type="EMBL" id="OGF93408.1"/>
    </source>
</evidence>
<reference evidence="7 8" key="1">
    <citation type="journal article" date="2016" name="Nat. Commun.">
        <title>Thousands of microbial genomes shed light on interconnected biogeochemical processes in an aquifer system.</title>
        <authorList>
            <person name="Anantharaman K."/>
            <person name="Brown C.T."/>
            <person name="Hug L.A."/>
            <person name="Sharon I."/>
            <person name="Castelle C.J."/>
            <person name="Probst A.J."/>
            <person name="Thomas B.C."/>
            <person name="Singh A."/>
            <person name="Wilkins M.J."/>
            <person name="Karaoz U."/>
            <person name="Brodie E.L."/>
            <person name="Williams K.H."/>
            <person name="Hubbard S.S."/>
            <person name="Banfield J.F."/>
        </authorList>
    </citation>
    <scope>NUCLEOTIDE SEQUENCE [LARGE SCALE GENOMIC DNA]</scope>
</reference>
<evidence type="ECO:0000256" key="3">
    <source>
        <dbReference type="ARBA" id="ARBA00022679"/>
    </source>
</evidence>
<comment type="similarity">
    <text evidence="1">Belongs to the Fmt family.</text>
</comment>
<organism evidence="7 8">
    <name type="scientific">Candidatus Giovannonibacteria bacterium RIFCSPLOWO2_12_FULL_44_15</name>
    <dbReference type="NCBI Taxonomy" id="1798364"/>
    <lineage>
        <taxon>Bacteria</taxon>
        <taxon>Candidatus Giovannoniibacteriota</taxon>
    </lineage>
</organism>
<dbReference type="STRING" id="1798364.A3G54_01550"/>
<gene>
    <name evidence="7" type="ORF">A3G54_01550</name>
</gene>
<dbReference type="InterPro" id="IPR005793">
    <property type="entry name" value="Formyl_trans_C"/>
</dbReference>
<dbReference type="CDD" id="cd08646">
    <property type="entry name" value="FMT_core_Met-tRNA-FMT_N"/>
    <property type="match status" value="1"/>
</dbReference>